<dbReference type="RefSeq" id="WP_168116559.1">
    <property type="nucleotide sequence ID" value="NZ_BOON01000037.1"/>
</dbReference>
<dbReference type="GO" id="GO:0004674">
    <property type="term" value="F:protein serine/threonine kinase activity"/>
    <property type="evidence" value="ECO:0007669"/>
    <property type="project" value="TreeGrafter"/>
</dbReference>
<gene>
    <name evidence="8" type="ORF">Pme01_40250</name>
</gene>
<dbReference type="GO" id="GO:0031179">
    <property type="term" value="P:peptide modification"/>
    <property type="evidence" value="ECO:0007669"/>
    <property type="project" value="InterPro"/>
</dbReference>
<feature type="compositionally biased region" description="Basic and acidic residues" evidence="6">
    <location>
        <begin position="593"/>
        <end position="602"/>
    </location>
</feature>
<evidence type="ECO:0000313" key="8">
    <source>
        <dbReference type="EMBL" id="GII24428.1"/>
    </source>
</evidence>
<dbReference type="Pfam" id="PF00069">
    <property type="entry name" value="Pkinase"/>
    <property type="match status" value="1"/>
</dbReference>
<keyword evidence="3" id="KW-0418">Kinase</keyword>
<keyword evidence="9" id="KW-1185">Reference proteome</keyword>
<name>A0A8J3TCW6_9ACTN</name>
<sequence>MDNIDFEDRVERTVRQHVGLRYRLRGGQTWLTLTPEETTLPTQGWKLHVSSRAATYPELVERLVPVLLAEGCAFKLARSQRVLSRLNNGYSSPEAVGKAFTIYPDQDRVRDLGLRLADLLRGQQGPRILSDRSVDPSAPVYYRYGPFTSSWNADARGVLVTLIHGPNGEEFGALATMRYRQPAWTVDPFTGESGDLLEAESTAGSESPPVVLGGHYRLVAGVFESGRGNVYRAVDERNGATVVVKQARALVDEHGEAGDVRLRLRNERRVLQALDGVPGVPRFVDHFRHGSDEFLVTTDAGPYTLEEDVIRDGPYVPGGASDAPSGTHDLDRLGRQLARIVLDLHARGVVVRDLTTRNVVIDGDRATLIDFGLARYEGLHVPGGTPGYAPARQRRDEPPRDTDDLHALGMTLLFAAHGLHPVALGEDPDLPRRRALQTIRRRHGEQPAGAIGAIADLLSGDDDLARDAARRLAEHDPSTSPATRYTLPAPPRLTVEVAAEIADNLLADLLEQAKRVLAAPPSRSVAHDASVYSGTAGVGLELLEHLDRPGVADCLRDLLPFTVRAMTEVDLPPGLMVGRTGVDVFLRRAREHGFDAGPDHPGPHLPGADWKPESDDVISGAAGVGLGHVLLHRATGDPAHLAVARRCAESVLGHPPPVSRTESDALPEPAAVEPSAGRAHGLAGTTELLLCVGAHSGDRDLLASGAERANLLARRARSLAERARTRFAAPLAVSWCQGLTGITQTLLYAGDVLDDPGLTGLARELADVCTAFLPRVSVPAVCCGAAGVGNMLIDLALHDGDQRYWDAAAEAGAQMLARSGGTTRHPLLFADAPDDNSASWAFGVAGALGFFRRLSRRGGTAGVPLPDWAPRPSR</sequence>
<comment type="caution">
    <text evidence="8">The sequence shown here is derived from an EMBL/GenBank/DDBJ whole genome shotgun (WGS) entry which is preliminary data.</text>
</comment>
<dbReference type="PANTHER" id="PTHR43289:SF34">
    <property type="entry name" value="SERINE_THREONINE-PROTEIN KINASE YBDM-RELATED"/>
    <property type="match status" value="1"/>
</dbReference>
<evidence type="ECO:0000256" key="3">
    <source>
        <dbReference type="ARBA" id="ARBA00022777"/>
    </source>
</evidence>
<evidence type="ECO:0000256" key="1">
    <source>
        <dbReference type="ARBA" id="ARBA00022679"/>
    </source>
</evidence>
<feature type="compositionally biased region" description="Basic and acidic residues" evidence="6">
    <location>
        <begin position="393"/>
        <end position="404"/>
    </location>
</feature>
<feature type="binding site" evidence="5">
    <location>
        <position position="782"/>
    </location>
    <ligand>
        <name>Zn(2+)</name>
        <dbReference type="ChEBI" id="CHEBI:29105"/>
    </ligand>
</feature>
<proteinExistence type="predicted"/>
<dbReference type="Proteomes" id="UP000599074">
    <property type="component" value="Unassembled WGS sequence"/>
</dbReference>
<dbReference type="AlphaFoldDB" id="A0A8J3TCW6"/>
<evidence type="ECO:0000256" key="5">
    <source>
        <dbReference type="PIRSR" id="PIRSR607822-1"/>
    </source>
</evidence>
<keyword evidence="1" id="KW-0808">Transferase</keyword>
<evidence type="ECO:0000313" key="9">
    <source>
        <dbReference type="Proteomes" id="UP000599074"/>
    </source>
</evidence>
<reference evidence="8" key="1">
    <citation type="submission" date="2021-01" db="EMBL/GenBank/DDBJ databases">
        <title>Whole genome shotgun sequence of Planosporangium mesophilum NBRC 109066.</title>
        <authorList>
            <person name="Komaki H."/>
            <person name="Tamura T."/>
        </authorList>
    </citation>
    <scope>NUCLEOTIDE SEQUENCE</scope>
    <source>
        <strain evidence="8">NBRC 109066</strain>
    </source>
</reference>
<dbReference type="SUPFAM" id="SSF158745">
    <property type="entry name" value="LanC-like"/>
    <property type="match status" value="1"/>
</dbReference>
<dbReference type="PRINTS" id="PR01950">
    <property type="entry name" value="LANCSUPER"/>
</dbReference>
<keyword evidence="5" id="KW-0862">Zinc</keyword>
<protein>
    <recommendedName>
        <fullName evidence="7">Protein kinase domain-containing protein</fullName>
    </recommendedName>
</protein>
<evidence type="ECO:0000256" key="2">
    <source>
        <dbReference type="ARBA" id="ARBA00022741"/>
    </source>
</evidence>
<keyword evidence="4" id="KW-0067">ATP-binding</keyword>
<dbReference type="NCBIfam" id="NF038150">
    <property type="entry name" value="lanthi_synth_IV"/>
    <property type="match status" value="1"/>
</dbReference>
<dbReference type="GO" id="GO:0005975">
    <property type="term" value="P:carbohydrate metabolic process"/>
    <property type="evidence" value="ECO:0007669"/>
    <property type="project" value="InterPro"/>
</dbReference>
<dbReference type="CDD" id="cd04791">
    <property type="entry name" value="LanC_SerThrkinase"/>
    <property type="match status" value="1"/>
</dbReference>
<dbReference type="GO" id="GO:0005524">
    <property type="term" value="F:ATP binding"/>
    <property type="evidence" value="ECO:0007669"/>
    <property type="project" value="UniProtKB-KW"/>
</dbReference>
<feature type="domain" description="Protein kinase" evidence="7">
    <location>
        <begin position="216"/>
        <end position="493"/>
    </location>
</feature>
<dbReference type="Gene3D" id="1.50.10.10">
    <property type="match status" value="1"/>
</dbReference>
<keyword evidence="2" id="KW-0547">Nucleotide-binding</keyword>
<dbReference type="Gene3D" id="1.10.510.10">
    <property type="entry name" value="Transferase(Phosphotransferase) domain 1"/>
    <property type="match status" value="1"/>
</dbReference>
<feature type="region of interest" description="Disordered" evidence="6">
    <location>
        <begin position="382"/>
        <end position="404"/>
    </location>
</feature>
<keyword evidence="5" id="KW-0479">Metal-binding</keyword>
<dbReference type="Gene3D" id="3.30.200.20">
    <property type="entry name" value="Phosphorylase Kinase, domain 1"/>
    <property type="match status" value="1"/>
</dbReference>
<feature type="region of interest" description="Disordered" evidence="6">
    <location>
        <begin position="593"/>
        <end position="612"/>
    </location>
</feature>
<dbReference type="SMART" id="SM01260">
    <property type="entry name" value="LANC_like"/>
    <property type="match status" value="1"/>
</dbReference>
<accession>A0A8J3TCW6</accession>
<dbReference type="InterPro" id="IPR058053">
    <property type="entry name" value="RamC_C"/>
</dbReference>
<dbReference type="InterPro" id="IPR012341">
    <property type="entry name" value="6hp_glycosidase-like_sf"/>
</dbReference>
<dbReference type="PROSITE" id="PS50011">
    <property type="entry name" value="PROTEIN_KINASE_DOM"/>
    <property type="match status" value="1"/>
</dbReference>
<evidence type="ECO:0000256" key="6">
    <source>
        <dbReference type="SAM" id="MobiDB-lite"/>
    </source>
</evidence>
<organism evidence="8 9">
    <name type="scientific">Planosporangium mesophilum</name>
    <dbReference type="NCBI Taxonomy" id="689768"/>
    <lineage>
        <taxon>Bacteria</taxon>
        <taxon>Bacillati</taxon>
        <taxon>Actinomycetota</taxon>
        <taxon>Actinomycetes</taxon>
        <taxon>Micromonosporales</taxon>
        <taxon>Micromonosporaceae</taxon>
        <taxon>Planosporangium</taxon>
    </lineage>
</organism>
<dbReference type="InterPro" id="IPR007822">
    <property type="entry name" value="LANC-like"/>
</dbReference>
<feature type="binding site" evidence="5">
    <location>
        <position position="736"/>
    </location>
    <ligand>
        <name>Zn(2+)</name>
        <dbReference type="ChEBI" id="CHEBI:29105"/>
    </ligand>
</feature>
<dbReference type="InterPro" id="IPR057929">
    <property type="entry name" value="RamC_N"/>
</dbReference>
<dbReference type="SUPFAM" id="SSF56112">
    <property type="entry name" value="Protein kinase-like (PK-like)"/>
    <property type="match status" value="1"/>
</dbReference>
<dbReference type="Pfam" id="PF05147">
    <property type="entry name" value="LANC_like"/>
    <property type="match status" value="1"/>
</dbReference>
<dbReference type="InterPro" id="IPR000719">
    <property type="entry name" value="Prot_kinase_dom"/>
</dbReference>
<dbReference type="SMART" id="SM00220">
    <property type="entry name" value="S_TKc"/>
    <property type="match status" value="1"/>
</dbReference>
<dbReference type="EMBL" id="BOON01000037">
    <property type="protein sequence ID" value="GII24428.1"/>
    <property type="molecule type" value="Genomic_DNA"/>
</dbReference>
<dbReference type="GO" id="GO:0046872">
    <property type="term" value="F:metal ion binding"/>
    <property type="evidence" value="ECO:0007669"/>
    <property type="project" value="UniProtKB-KW"/>
</dbReference>
<dbReference type="PANTHER" id="PTHR43289">
    <property type="entry name" value="MITOGEN-ACTIVATED PROTEIN KINASE KINASE KINASE 20-RELATED"/>
    <property type="match status" value="1"/>
</dbReference>
<dbReference type="Pfam" id="PF25816">
    <property type="entry name" value="RamC_N"/>
    <property type="match status" value="1"/>
</dbReference>
<evidence type="ECO:0000259" key="7">
    <source>
        <dbReference type="PROSITE" id="PS50011"/>
    </source>
</evidence>
<evidence type="ECO:0000256" key="4">
    <source>
        <dbReference type="ARBA" id="ARBA00022840"/>
    </source>
</evidence>
<dbReference type="InterPro" id="IPR011009">
    <property type="entry name" value="Kinase-like_dom_sf"/>
</dbReference>